<keyword evidence="2" id="KW-1185">Reference proteome</keyword>
<evidence type="ECO:0008006" key="3">
    <source>
        <dbReference type="Google" id="ProtNLM"/>
    </source>
</evidence>
<proteinExistence type="predicted"/>
<name>A0A1S2M2L9_9BACI</name>
<reference evidence="1 2" key="1">
    <citation type="submission" date="2016-10" db="EMBL/GenBank/DDBJ databases">
        <title>Draft genome sequences of four alkaliphilic bacteria belonging to the Anaerobacillus genus.</title>
        <authorList>
            <person name="Bassil N.M."/>
            <person name="Lloyd J.R."/>
        </authorList>
    </citation>
    <scope>NUCLEOTIDE SEQUENCE [LARGE SCALE GENOMIC DNA]</scope>
    <source>
        <strain evidence="1 2">DSM 22531</strain>
    </source>
</reference>
<dbReference type="OrthoDB" id="2876840at2"/>
<dbReference type="RefSeq" id="WP_071390536.1">
    <property type="nucleotide sequence ID" value="NZ_MLQS01000024.1"/>
</dbReference>
<dbReference type="AlphaFoldDB" id="A0A1S2M2L9"/>
<sequence>MDKFDITNKVHAKLETGSKLNLYLDEKKIGHITLTNQGNHYEMAEGFLLENDKIYKNENNDIEYTKQYVDDCDMGWC</sequence>
<accession>A0A1S2M2L9</accession>
<evidence type="ECO:0000313" key="2">
    <source>
        <dbReference type="Proteomes" id="UP000180057"/>
    </source>
</evidence>
<comment type="caution">
    <text evidence="1">The sequence shown here is derived from an EMBL/GenBank/DDBJ whole genome shotgun (WGS) entry which is preliminary data.</text>
</comment>
<dbReference type="InterPro" id="IPR020140">
    <property type="entry name" value="Uncharacterised_YusG"/>
</dbReference>
<gene>
    <name evidence="1" type="ORF">BKP45_15145</name>
</gene>
<protein>
    <recommendedName>
        <fullName evidence="3">DUF2553 domain-containing protein</fullName>
    </recommendedName>
</protein>
<dbReference type="Pfam" id="PF10830">
    <property type="entry name" value="DUF2553"/>
    <property type="match status" value="1"/>
</dbReference>
<dbReference type="EMBL" id="MLQS01000024">
    <property type="protein sequence ID" value="OIJ18864.1"/>
    <property type="molecule type" value="Genomic_DNA"/>
</dbReference>
<evidence type="ECO:0000313" key="1">
    <source>
        <dbReference type="EMBL" id="OIJ18864.1"/>
    </source>
</evidence>
<organism evidence="1 2">
    <name type="scientific">Anaerobacillus alkalidiazotrophicus</name>
    <dbReference type="NCBI Taxonomy" id="472963"/>
    <lineage>
        <taxon>Bacteria</taxon>
        <taxon>Bacillati</taxon>
        <taxon>Bacillota</taxon>
        <taxon>Bacilli</taxon>
        <taxon>Bacillales</taxon>
        <taxon>Bacillaceae</taxon>
        <taxon>Anaerobacillus</taxon>
    </lineage>
</organism>
<dbReference type="Proteomes" id="UP000180057">
    <property type="component" value="Unassembled WGS sequence"/>
</dbReference>